<dbReference type="GO" id="GO:0004672">
    <property type="term" value="F:protein kinase activity"/>
    <property type="evidence" value="ECO:0007669"/>
    <property type="project" value="InterPro"/>
</dbReference>
<feature type="domain" description="Protein kinase" evidence="2">
    <location>
        <begin position="8"/>
        <end position="345"/>
    </location>
</feature>
<feature type="region of interest" description="Disordered" evidence="1">
    <location>
        <begin position="646"/>
        <end position="666"/>
    </location>
</feature>
<dbReference type="Gene3D" id="1.25.10.10">
    <property type="entry name" value="Leucine-rich Repeat Variant"/>
    <property type="match status" value="1"/>
</dbReference>
<dbReference type="SUPFAM" id="SSF48371">
    <property type="entry name" value="ARM repeat"/>
    <property type="match status" value="1"/>
</dbReference>
<evidence type="ECO:0000313" key="3">
    <source>
        <dbReference type="EMBL" id="KAG9320097.1"/>
    </source>
</evidence>
<dbReference type="AlphaFoldDB" id="A0A9P8A0L3"/>
<gene>
    <name evidence="3" type="ORF">KVV02_008318</name>
</gene>
<evidence type="ECO:0000259" key="2">
    <source>
        <dbReference type="PROSITE" id="PS50011"/>
    </source>
</evidence>
<feature type="region of interest" description="Disordered" evidence="1">
    <location>
        <begin position="564"/>
        <end position="604"/>
    </location>
</feature>
<feature type="region of interest" description="Disordered" evidence="1">
    <location>
        <begin position="800"/>
        <end position="914"/>
    </location>
</feature>
<dbReference type="InterPro" id="IPR000719">
    <property type="entry name" value="Prot_kinase_dom"/>
</dbReference>
<dbReference type="Proteomes" id="UP000717515">
    <property type="component" value="Unassembled WGS sequence"/>
</dbReference>
<proteinExistence type="predicted"/>
<dbReference type="Gene3D" id="3.30.200.20">
    <property type="entry name" value="Phosphorylase Kinase, domain 1"/>
    <property type="match status" value="1"/>
</dbReference>
<feature type="compositionally biased region" description="Acidic residues" evidence="1">
    <location>
        <begin position="808"/>
        <end position="823"/>
    </location>
</feature>
<dbReference type="EMBL" id="JAIFTL010000328">
    <property type="protein sequence ID" value="KAG9320097.1"/>
    <property type="molecule type" value="Genomic_DNA"/>
</dbReference>
<dbReference type="InterPro" id="IPR011009">
    <property type="entry name" value="Kinase-like_dom_sf"/>
</dbReference>
<evidence type="ECO:0000256" key="1">
    <source>
        <dbReference type="SAM" id="MobiDB-lite"/>
    </source>
</evidence>
<sequence>MGAAESKAQGNSSAGGEGFSKAKLSFPPGATVLQSTSVYALRDAYFGKRPVSAFSYDPAQFELDNKREFLPKAIRKLKTIRHPSVLRFIDCKTSSTGVHLVTERVAPLTVEYLQVITEEEILVGLYDIMVALHFLHSQCHLSHNNVQLGSIFVSNGRWVLGGMEFTGTVAESLDAGLTSLLSNELVPPEHMDQHNTQDLELVHAVDIWQYAKLVESLVEAGLLHLKTSALPLDSMLSSNPGSRPSGDAVLESNLFASNNAVSVVRYCRLKGLDKSQNAEWSQTIMAKLRMLPPSIMEQFVLPQLLTQEFFAAEGFDELYRMLFTPQPPQPLISEETYRSQVIPFMVKLWTFRQADIRLTIFRLFEVYLKAVVLGEGGSEVLGQIILPEILTGLQDADSKIYLASLSGLATAIPYALLVTTLVDTDQSKQKFSVKTLYEQTLIPQIMAFWISEDATLEAKLQLIEVVMGMWCSIYTLGLHSHASVKDVSSTLTLTLVSVLKLSPVNERLELITKSFTKHCTNAPFCVSGLMKFLPQFLLDEDLQVREAAARAIATVAHQASALVSSSDTTVEQRHDPTDSNLEVDAASSTFTTPPVSSSPSSTSSAHVLRIRQYCEKQQTLLPARRPIFSRSTFASERSLSSLSVRGLNGLDSKGSNGSATDLLSSRRSSMVSQDSFMFSEQGSLKTSLTPSLTRAGSFSMEHISQNSIATGLESRNRGITVDKVVPLDSRSQPEQSVQVPEIMESELDAWDDTDEQDMERAAQLELQRALEQAKAEMKMRQLPSSATSLNNKNHGLKTKAADFGWDAPNDDDADNWDADDITSMDDPSSQLPSADLEQPAEDEETRLRREQAQAEKQEQLRQKRDQKQQEMAAKREARRQQLAEKQLQKKASSSNGLKLSAVKKSSSPTASLSTTASPIIAAPKSVSARGVIQLPAQEKDGWDMEDDIDMGALEKQAGTVSVEDELFKDLEVSYKAPAYVGGGGSTTSMTSSTSSATLSNSVATISTTNTVHSPSASATVSTMRTLTTSATAVLEGSSISLQASSASHSLGFSPVSTPKNVVSPLTMNDSNNALMNGHEHSTSNGNGDLQAKPIAVATTTVPSLALQVDEAALEEDGWGDDWD</sequence>
<dbReference type="InterPro" id="IPR051177">
    <property type="entry name" value="CIK-Related_Protein"/>
</dbReference>
<feature type="compositionally biased region" description="Basic and acidic residues" evidence="1">
    <location>
        <begin position="845"/>
        <end position="882"/>
    </location>
</feature>
<feature type="compositionally biased region" description="Low complexity" evidence="1">
    <location>
        <begin position="905"/>
        <end position="914"/>
    </location>
</feature>
<accession>A0A9P8A0L3</accession>
<protein>
    <recommendedName>
        <fullName evidence="2">Protein kinase domain-containing protein</fullName>
    </recommendedName>
</protein>
<name>A0A9P8A0L3_MORAP</name>
<dbReference type="InterPro" id="IPR011989">
    <property type="entry name" value="ARM-like"/>
</dbReference>
<dbReference type="SUPFAM" id="SSF56112">
    <property type="entry name" value="Protein kinase-like (PK-like)"/>
    <property type="match status" value="1"/>
</dbReference>
<evidence type="ECO:0000313" key="4">
    <source>
        <dbReference type="Proteomes" id="UP000717515"/>
    </source>
</evidence>
<dbReference type="PANTHER" id="PTHR12984:SF3">
    <property type="entry name" value="N-TERMINAL KINASE-LIKE PROTEIN"/>
    <property type="match status" value="1"/>
</dbReference>
<dbReference type="InterPro" id="IPR016024">
    <property type="entry name" value="ARM-type_fold"/>
</dbReference>
<dbReference type="GO" id="GO:0005524">
    <property type="term" value="F:ATP binding"/>
    <property type="evidence" value="ECO:0007669"/>
    <property type="project" value="InterPro"/>
</dbReference>
<organism evidence="3 4">
    <name type="scientific">Mortierella alpina</name>
    <name type="common">Oleaginous fungus</name>
    <name type="synonym">Mortierella renispora</name>
    <dbReference type="NCBI Taxonomy" id="64518"/>
    <lineage>
        <taxon>Eukaryota</taxon>
        <taxon>Fungi</taxon>
        <taxon>Fungi incertae sedis</taxon>
        <taxon>Mucoromycota</taxon>
        <taxon>Mortierellomycotina</taxon>
        <taxon>Mortierellomycetes</taxon>
        <taxon>Mortierellales</taxon>
        <taxon>Mortierellaceae</taxon>
        <taxon>Mortierella</taxon>
    </lineage>
</organism>
<comment type="caution">
    <text evidence="3">The sequence shown here is derived from an EMBL/GenBank/DDBJ whole genome shotgun (WGS) entry which is preliminary data.</text>
</comment>
<feature type="compositionally biased region" description="Low complexity" evidence="1">
    <location>
        <begin position="587"/>
        <end position="604"/>
    </location>
</feature>
<reference evidence="3" key="1">
    <citation type="submission" date="2021-07" db="EMBL/GenBank/DDBJ databases">
        <title>Draft genome of Mortierella alpina, strain LL118, isolated from an aspen leaf litter sample.</title>
        <authorList>
            <person name="Yang S."/>
            <person name="Vinatzer B.A."/>
        </authorList>
    </citation>
    <scope>NUCLEOTIDE SEQUENCE</scope>
    <source>
        <strain evidence="3">LL118</strain>
    </source>
</reference>
<dbReference type="PANTHER" id="PTHR12984">
    <property type="entry name" value="SCY1-RELATED S/T PROTEIN KINASE-LIKE"/>
    <property type="match status" value="1"/>
</dbReference>
<dbReference type="Gene3D" id="1.10.510.10">
    <property type="entry name" value="Transferase(Phosphotransferase) domain 1"/>
    <property type="match status" value="1"/>
</dbReference>
<dbReference type="PROSITE" id="PS50011">
    <property type="entry name" value="PROTEIN_KINASE_DOM"/>
    <property type="match status" value="1"/>
</dbReference>